<dbReference type="Gene3D" id="2.70.70.10">
    <property type="entry name" value="Glucose Permease (Domain IIA)"/>
    <property type="match status" value="1"/>
</dbReference>
<comment type="caution">
    <text evidence="2">The sequence shown here is derived from an EMBL/GenBank/DDBJ whole genome shotgun (WGS) entry which is preliminary data.</text>
</comment>
<accession>A0A3N4P0D1</accession>
<dbReference type="CDD" id="cd12797">
    <property type="entry name" value="M23_peptidase"/>
    <property type="match status" value="1"/>
</dbReference>
<sequence length="562" mass="63832">MKKILLLSALVLTVYKGFSQDNYPKDYFVNPLEVPLILSGTFGELRTNHFHGGLDIKTQQREGLNVVSTADGYVSRIKISHWGYGKALYVTHPNGYSSVYGHLKKFAPEIEAYVKKRQYQKESYTIELFPKANELKVKKGELIAYSGNSGSSGGPHLHFEIRDGKANPINPMHFGIEIPDHKNPLIRAGVVYSFGDSTHVNGSNTVKELIIKNKNGNLVANPIEAYGKIGVGVNAVDKLDGALNNNGIFNLQMIVNGKKVYEHEVSTFSFAETRYINTLIDYNRYFQKRQKIQKCFVEPFNKLSIYKTLVNNGYITIKDGLTYNVEVITKDFKGNSTKLIIPIKGKKVDTITKKENKKTPHFFRANEFNKLNKDNISVAFPKNSFYEDIYFDFSYNGKIVKLHNAGTPLHRNFTLTFDITNYPAKDKSKVIIASINNKGRLSYASTKRKDNKLYTLSKSLGNYTLAIDSIAPKISPVNFKNKQWLSNYRYLKLKITDNLSGIKSYRGQIDGKWVLFEYEPKKNLLTYDFSDNKLEGNKHELKLTVVDNANNTNVYIASFNTK</sequence>
<evidence type="ECO:0000259" key="1">
    <source>
        <dbReference type="Pfam" id="PF01551"/>
    </source>
</evidence>
<name>A0A3N4P0D1_9FLAO</name>
<evidence type="ECO:0000313" key="2">
    <source>
        <dbReference type="EMBL" id="RPD99908.1"/>
    </source>
</evidence>
<dbReference type="Pfam" id="PF01551">
    <property type="entry name" value="Peptidase_M23"/>
    <property type="match status" value="2"/>
</dbReference>
<dbReference type="PANTHER" id="PTHR21666">
    <property type="entry name" value="PEPTIDASE-RELATED"/>
    <property type="match status" value="1"/>
</dbReference>
<protein>
    <submittedName>
        <fullName evidence="2">M23 family metallopeptidase</fullName>
    </submittedName>
</protein>
<gene>
    <name evidence="2" type="ORF">EGM88_01180</name>
</gene>
<dbReference type="RefSeq" id="WP_123896059.1">
    <property type="nucleotide sequence ID" value="NZ_RPFJ01000002.1"/>
</dbReference>
<dbReference type="SUPFAM" id="SSF51261">
    <property type="entry name" value="Duplicated hybrid motif"/>
    <property type="match status" value="1"/>
</dbReference>
<feature type="domain" description="M23ase beta-sheet core" evidence="1">
    <location>
        <begin position="136"/>
        <end position="171"/>
    </location>
</feature>
<organism evidence="2 3">
    <name type="scientific">Aureibaculum marinum</name>
    <dbReference type="NCBI Taxonomy" id="2487930"/>
    <lineage>
        <taxon>Bacteria</taxon>
        <taxon>Pseudomonadati</taxon>
        <taxon>Bacteroidota</taxon>
        <taxon>Flavobacteriia</taxon>
        <taxon>Flavobacteriales</taxon>
        <taxon>Flavobacteriaceae</taxon>
        <taxon>Aureibaculum</taxon>
    </lineage>
</organism>
<dbReference type="Proteomes" id="UP000270856">
    <property type="component" value="Unassembled WGS sequence"/>
</dbReference>
<dbReference type="InterPro" id="IPR011055">
    <property type="entry name" value="Dup_hybrid_motif"/>
</dbReference>
<dbReference type="EMBL" id="RPFJ01000002">
    <property type="protein sequence ID" value="RPD99908.1"/>
    <property type="molecule type" value="Genomic_DNA"/>
</dbReference>
<dbReference type="PANTHER" id="PTHR21666:SF285">
    <property type="entry name" value="M23 FAMILY METALLOPEPTIDASE"/>
    <property type="match status" value="1"/>
</dbReference>
<dbReference type="GO" id="GO:0004222">
    <property type="term" value="F:metalloendopeptidase activity"/>
    <property type="evidence" value="ECO:0007669"/>
    <property type="project" value="TreeGrafter"/>
</dbReference>
<dbReference type="AlphaFoldDB" id="A0A3N4P0D1"/>
<dbReference type="OrthoDB" id="9810477at2"/>
<feature type="domain" description="M23ase beta-sheet core" evidence="1">
    <location>
        <begin position="50"/>
        <end position="118"/>
    </location>
</feature>
<dbReference type="InterPro" id="IPR050570">
    <property type="entry name" value="Cell_wall_metabolism_enzyme"/>
</dbReference>
<dbReference type="InterPro" id="IPR016047">
    <property type="entry name" value="M23ase_b-sheet_dom"/>
</dbReference>
<evidence type="ECO:0000313" key="3">
    <source>
        <dbReference type="Proteomes" id="UP000270856"/>
    </source>
</evidence>
<proteinExistence type="predicted"/>
<reference evidence="2 3" key="1">
    <citation type="submission" date="2018-11" db="EMBL/GenBank/DDBJ databases">
        <title>Aureibaculum marinum gen. nov., sp. nov., a member of the family Flavobacteriaceae isolated from the Bohai Sea.</title>
        <authorList>
            <person name="Ji X."/>
        </authorList>
    </citation>
    <scope>NUCLEOTIDE SEQUENCE [LARGE SCALE GENOMIC DNA]</scope>
    <source>
        <strain evidence="2 3">BH-SD17</strain>
    </source>
</reference>
<keyword evidence="3" id="KW-1185">Reference proteome</keyword>